<gene>
    <name evidence="1" type="ORF">Bca52824_017224</name>
</gene>
<reference evidence="1 2" key="1">
    <citation type="submission" date="2020-02" db="EMBL/GenBank/DDBJ databases">
        <authorList>
            <person name="Ma Q."/>
            <person name="Huang Y."/>
            <person name="Song X."/>
            <person name="Pei D."/>
        </authorList>
    </citation>
    <scope>NUCLEOTIDE SEQUENCE [LARGE SCALE GENOMIC DNA]</scope>
    <source>
        <strain evidence="1">Sxm20200214</strain>
        <tissue evidence="1">Leaf</tissue>
    </source>
</reference>
<proteinExistence type="predicted"/>
<evidence type="ECO:0000313" key="2">
    <source>
        <dbReference type="Proteomes" id="UP000886595"/>
    </source>
</evidence>
<evidence type="ECO:0000313" key="1">
    <source>
        <dbReference type="EMBL" id="KAG2314102.1"/>
    </source>
</evidence>
<dbReference type="AlphaFoldDB" id="A0A8X7VMY1"/>
<dbReference type="EMBL" id="JAAMPC010000004">
    <property type="protein sequence ID" value="KAG2314102.1"/>
    <property type="molecule type" value="Genomic_DNA"/>
</dbReference>
<protein>
    <submittedName>
        <fullName evidence="1">Uncharacterized protein</fullName>
    </submittedName>
</protein>
<name>A0A8X7VMY1_BRACI</name>
<dbReference type="Proteomes" id="UP000886595">
    <property type="component" value="Unassembled WGS sequence"/>
</dbReference>
<organism evidence="1 2">
    <name type="scientific">Brassica carinata</name>
    <name type="common">Ethiopian mustard</name>
    <name type="synonym">Abyssinian cabbage</name>
    <dbReference type="NCBI Taxonomy" id="52824"/>
    <lineage>
        <taxon>Eukaryota</taxon>
        <taxon>Viridiplantae</taxon>
        <taxon>Streptophyta</taxon>
        <taxon>Embryophyta</taxon>
        <taxon>Tracheophyta</taxon>
        <taxon>Spermatophyta</taxon>
        <taxon>Magnoliopsida</taxon>
        <taxon>eudicotyledons</taxon>
        <taxon>Gunneridae</taxon>
        <taxon>Pentapetalae</taxon>
        <taxon>rosids</taxon>
        <taxon>malvids</taxon>
        <taxon>Brassicales</taxon>
        <taxon>Brassicaceae</taxon>
        <taxon>Brassiceae</taxon>
        <taxon>Brassica</taxon>
    </lineage>
</organism>
<comment type="caution">
    <text evidence="1">The sequence shown here is derived from an EMBL/GenBank/DDBJ whole genome shotgun (WGS) entry which is preliminary data.</text>
</comment>
<dbReference type="OrthoDB" id="5559898at2759"/>
<sequence>MLVEQQVQSNSFSAMLVSWREKLVVFLESLATVLKSNHEVVSRFVGLDSGRYLSYVTELAKDGYQRTRLLSCLCFVAITVLLRLIC</sequence>
<accession>A0A8X7VMY1</accession>
<keyword evidence="2" id="KW-1185">Reference proteome</keyword>